<evidence type="ECO:0000256" key="2">
    <source>
        <dbReference type="ARBA" id="ARBA00022723"/>
    </source>
</evidence>
<name>A0A517WAC6_9PLAN</name>
<dbReference type="RefSeq" id="WP_232105050.1">
    <property type="nucleotide sequence ID" value="NZ_CP036347.1"/>
</dbReference>
<dbReference type="GO" id="GO:0046872">
    <property type="term" value="F:metal ion binding"/>
    <property type="evidence" value="ECO:0007669"/>
    <property type="project" value="UniProtKB-KW"/>
</dbReference>
<dbReference type="SMART" id="SM00849">
    <property type="entry name" value="Lactamase_B"/>
    <property type="match status" value="1"/>
</dbReference>
<keyword evidence="4" id="KW-0862">Zinc</keyword>
<gene>
    <name evidence="6" type="ORF">V6x_19170</name>
</gene>
<evidence type="ECO:0000313" key="7">
    <source>
        <dbReference type="Proteomes" id="UP000320722"/>
    </source>
</evidence>
<dbReference type="InterPro" id="IPR001279">
    <property type="entry name" value="Metallo-B-lactamas"/>
</dbReference>
<dbReference type="AlphaFoldDB" id="A0A517WAC6"/>
<feature type="domain" description="Metallo-beta-lactamase" evidence="5">
    <location>
        <begin position="48"/>
        <end position="271"/>
    </location>
</feature>
<dbReference type="PANTHER" id="PTHR42978:SF3">
    <property type="entry name" value="BLR3078 PROTEIN"/>
    <property type="match status" value="1"/>
</dbReference>
<evidence type="ECO:0000256" key="3">
    <source>
        <dbReference type="ARBA" id="ARBA00022801"/>
    </source>
</evidence>
<protein>
    <submittedName>
        <fullName evidence="6">Metallo-beta-lactamase superfamily protein</fullName>
    </submittedName>
</protein>
<dbReference type="SUPFAM" id="SSF56281">
    <property type="entry name" value="Metallo-hydrolase/oxidoreductase"/>
    <property type="match status" value="1"/>
</dbReference>
<comment type="similarity">
    <text evidence="1">Belongs to the metallo-beta-lactamase superfamily.</text>
</comment>
<dbReference type="Gene3D" id="3.60.15.10">
    <property type="entry name" value="Ribonuclease Z/Hydroxyacylglutathione hydrolase-like"/>
    <property type="match status" value="1"/>
</dbReference>
<evidence type="ECO:0000256" key="4">
    <source>
        <dbReference type="ARBA" id="ARBA00022833"/>
    </source>
</evidence>
<dbReference type="Proteomes" id="UP000320722">
    <property type="component" value="Chromosome"/>
</dbReference>
<proteinExistence type="inferred from homology"/>
<evidence type="ECO:0000313" key="6">
    <source>
        <dbReference type="EMBL" id="QDU02215.1"/>
    </source>
</evidence>
<dbReference type="Pfam" id="PF00753">
    <property type="entry name" value="Lactamase_B"/>
    <property type="match status" value="1"/>
</dbReference>
<sequence length="281" mass="31371">MTAFLLLSENRFDRFDAIRTPDREGRALNRIQHINCGTLLVTGYPTVVCHCLLLEGEQGLVLIDSGIGLADVRDPVGRLGQELIDMAGFQFHEYDTAVRRVESLGFSVDDVKHIVLTHCDPDHTGGLADFPAAQIHVAEEELQQVRAGHWRYVSSHFKHGPRWETYARGTCDWFGLESRPVQVGAGLDVRLIPLNGHTLGHCGVAVHQEQGWLLHVGDAYYLRAELTEEDHPVAALAAQRADDDALRCASLAELRRLYTEHANEIELCGYHDLSELPEPLE</sequence>
<accession>A0A517WAC6</accession>
<dbReference type="InterPro" id="IPR036866">
    <property type="entry name" value="RibonucZ/Hydroxyglut_hydro"/>
</dbReference>
<keyword evidence="3" id="KW-0378">Hydrolase</keyword>
<dbReference type="EMBL" id="CP036347">
    <property type="protein sequence ID" value="QDU02215.1"/>
    <property type="molecule type" value="Genomic_DNA"/>
</dbReference>
<evidence type="ECO:0000256" key="1">
    <source>
        <dbReference type="ARBA" id="ARBA00007749"/>
    </source>
</evidence>
<evidence type="ECO:0000259" key="5">
    <source>
        <dbReference type="SMART" id="SM00849"/>
    </source>
</evidence>
<organism evidence="6 7">
    <name type="scientific">Gimesia chilikensis</name>
    <dbReference type="NCBI Taxonomy" id="2605989"/>
    <lineage>
        <taxon>Bacteria</taxon>
        <taxon>Pseudomonadati</taxon>
        <taxon>Planctomycetota</taxon>
        <taxon>Planctomycetia</taxon>
        <taxon>Planctomycetales</taxon>
        <taxon>Planctomycetaceae</taxon>
        <taxon>Gimesia</taxon>
    </lineage>
</organism>
<reference evidence="6 7" key="1">
    <citation type="submission" date="2019-02" db="EMBL/GenBank/DDBJ databases">
        <title>Deep-cultivation of Planctomycetes and their phenomic and genomic characterization uncovers novel biology.</title>
        <authorList>
            <person name="Wiegand S."/>
            <person name="Jogler M."/>
            <person name="Boedeker C."/>
            <person name="Pinto D."/>
            <person name="Vollmers J."/>
            <person name="Rivas-Marin E."/>
            <person name="Kohn T."/>
            <person name="Peeters S.H."/>
            <person name="Heuer A."/>
            <person name="Rast P."/>
            <person name="Oberbeckmann S."/>
            <person name="Bunk B."/>
            <person name="Jeske O."/>
            <person name="Meyerdierks A."/>
            <person name="Storesund J.E."/>
            <person name="Kallscheuer N."/>
            <person name="Luecker S."/>
            <person name="Lage O.M."/>
            <person name="Pohl T."/>
            <person name="Merkel B.J."/>
            <person name="Hornburger P."/>
            <person name="Mueller R.-W."/>
            <person name="Bruemmer F."/>
            <person name="Labrenz M."/>
            <person name="Spormann A.M."/>
            <person name="Op den Camp H."/>
            <person name="Overmann J."/>
            <person name="Amann R."/>
            <person name="Jetten M.S.M."/>
            <person name="Mascher T."/>
            <person name="Medema M.H."/>
            <person name="Devos D.P."/>
            <person name="Kaster A.-K."/>
            <person name="Ovreas L."/>
            <person name="Rohde M."/>
            <person name="Galperin M.Y."/>
            <person name="Jogler C."/>
        </authorList>
    </citation>
    <scope>NUCLEOTIDE SEQUENCE [LARGE SCALE GENOMIC DNA]</scope>
    <source>
        <strain evidence="6 7">V6</strain>
    </source>
</reference>
<dbReference type="GO" id="GO:0016787">
    <property type="term" value="F:hydrolase activity"/>
    <property type="evidence" value="ECO:0007669"/>
    <property type="project" value="UniProtKB-KW"/>
</dbReference>
<dbReference type="CDD" id="cd07742">
    <property type="entry name" value="metallo-hydrolase-like_MBL-fold"/>
    <property type="match status" value="1"/>
</dbReference>
<dbReference type="PANTHER" id="PTHR42978">
    <property type="entry name" value="QUORUM-QUENCHING LACTONASE YTNP-RELATED-RELATED"/>
    <property type="match status" value="1"/>
</dbReference>
<keyword evidence="2" id="KW-0479">Metal-binding</keyword>
<dbReference type="InterPro" id="IPR051013">
    <property type="entry name" value="MBL_superfamily_lactonases"/>
</dbReference>